<dbReference type="Proteomes" id="UP000676336">
    <property type="component" value="Unassembled WGS sequence"/>
</dbReference>
<dbReference type="OrthoDB" id="4327074at2759"/>
<dbReference type="Pfam" id="PF03184">
    <property type="entry name" value="DDE_1"/>
    <property type="match status" value="1"/>
</dbReference>
<name>A0A816TEK2_9BILA</name>
<accession>A0A816TEK2</accession>
<dbReference type="GO" id="GO:0003676">
    <property type="term" value="F:nucleic acid binding"/>
    <property type="evidence" value="ECO:0007669"/>
    <property type="project" value="InterPro"/>
</dbReference>
<dbReference type="Proteomes" id="UP000681720">
    <property type="component" value="Unassembled WGS sequence"/>
</dbReference>
<dbReference type="EMBL" id="CAJOBJ010004595">
    <property type="protein sequence ID" value="CAF4005471.1"/>
    <property type="molecule type" value="Genomic_DNA"/>
</dbReference>
<dbReference type="Proteomes" id="UP000663824">
    <property type="component" value="Unassembled WGS sequence"/>
</dbReference>
<organism evidence="3 6">
    <name type="scientific">Rotaria magnacalcarata</name>
    <dbReference type="NCBI Taxonomy" id="392030"/>
    <lineage>
        <taxon>Eukaryota</taxon>
        <taxon>Metazoa</taxon>
        <taxon>Spiralia</taxon>
        <taxon>Gnathifera</taxon>
        <taxon>Rotifera</taxon>
        <taxon>Eurotatoria</taxon>
        <taxon>Bdelloidea</taxon>
        <taxon>Philodinida</taxon>
        <taxon>Philodinidae</taxon>
        <taxon>Rotaria</taxon>
    </lineage>
</organism>
<proteinExistence type="predicted"/>
<comment type="caution">
    <text evidence="3">The sequence shown here is derived from an EMBL/GenBank/DDBJ whole genome shotgun (WGS) entry which is preliminary data.</text>
</comment>
<evidence type="ECO:0000313" key="2">
    <source>
        <dbReference type="EMBL" id="CAF1463501.1"/>
    </source>
</evidence>
<evidence type="ECO:0000313" key="4">
    <source>
        <dbReference type="EMBL" id="CAF3809613.1"/>
    </source>
</evidence>
<dbReference type="InterPro" id="IPR004875">
    <property type="entry name" value="DDE_SF_endonuclease_dom"/>
</dbReference>
<sequence>MRLDKRFATLTRLHASKVRFSITWEGPERGQYRCSDKGWITEILFVQWHENLFLVETANIPRPLLLIMGNLSAHISVKVIELAQKHQVILMCLPPNTTRALQPLDVTTFGLVF</sequence>
<feature type="domain" description="DDE-1" evidence="1">
    <location>
        <begin position="30"/>
        <end position="107"/>
    </location>
</feature>
<dbReference type="EMBL" id="CAJNOW010005769">
    <property type="protein sequence ID" value="CAF1463501.1"/>
    <property type="molecule type" value="Genomic_DNA"/>
</dbReference>
<reference evidence="3" key="1">
    <citation type="submission" date="2021-02" db="EMBL/GenBank/DDBJ databases">
        <authorList>
            <person name="Nowell W R."/>
        </authorList>
    </citation>
    <scope>NUCLEOTIDE SEQUENCE</scope>
</reference>
<evidence type="ECO:0000313" key="3">
    <source>
        <dbReference type="EMBL" id="CAF2095388.1"/>
    </source>
</evidence>
<dbReference type="AlphaFoldDB" id="A0A816TEK2"/>
<dbReference type="EMBL" id="CAJNRE010010727">
    <property type="protein sequence ID" value="CAF2095388.1"/>
    <property type="molecule type" value="Genomic_DNA"/>
</dbReference>
<gene>
    <name evidence="5" type="ORF">GIL414_LOCUS12003</name>
    <name evidence="2" type="ORF">KQP761_LOCUS12656</name>
    <name evidence="3" type="ORF">MBJ925_LOCUS21298</name>
    <name evidence="4" type="ORF">SMN809_LOCUS1649</name>
</gene>
<dbReference type="EMBL" id="CAJOBI010000264">
    <property type="protein sequence ID" value="CAF3809613.1"/>
    <property type="molecule type" value="Genomic_DNA"/>
</dbReference>
<protein>
    <recommendedName>
        <fullName evidence="1">DDE-1 domain-containing protein</fullName>
    </recommendedName>
</protein>
<evidence type="ECO:0000313" key="6">
    <source>
        <dbReference type="Proteomes" id="UP000663824"/>
    </source>
</evidence>
<evidence type="ECO:0000313" key="5">
    <source>
        <dbReference type="EMBL" id="CAF4005471.1"/>
    </source>
</evidence>
<evidence type="ECO:0000259" key="1">
    <source>
        <dbReference type="Pfam" id="PF03184"/>
    </source>
</evidence>
<dbReference type="Proteomes" id="UP000663834">
    <property type="component" value="Unassembled WGS sequence"/>
</dbReference>